<comment type="caution">
    <text evidence="7">The sequence shown here is derived from an EMBL/GenBank/DDBJ whole genome shotgun (WGS) entry which is preliminary data.</text>
</comment>
<keyword evidence="3 7" id="KW-0418">Kinase</keyword>
<keyword evidence="8" id="KW-1185">Reference proteome</keyword>
<feature type="domain" description="Protein kinase" evidence="6">
    <location>
        <begin position="17"/>
        <end position="267"/>
    </location>
</feature>
<proteinExistence type="predicted"/>
<dbReference type="SUPFAM" id="SSF56112">
    <property type="entry name" value="Protein kinase-like (PK-like)"/>
    <property type="match status" value="1"/>
</dbReference>
<dbReference type="InterPro" id="IPR027417">
    <property type="entry name" value="P-loop_NTPase"/>
</dbReference>
<evidence type="ECO:0000256" key="2">
    <source>
        <dbReference type="ARBA" id="ARBA00022741"/>
    </source>
</evidence>
<gene>
    <name evidence="7" type="ORF">ACFQ03_04735</name>
</gene>
<dbReference type="SUPFAM" id="SSF52540">
    <property type="entry name" value="P-loop containing nucleoside triphosphate hydrolases"/>
    <property type="match status" value="1"/>
</dbReference>
<evidence type="ECO:0000313" key="8">
    <source>
        <dbReference type="Proteomes" id="UP001597120"/>
    </source>
</evidence>
<feature type="binding site" evidence="5">
    <location>
        <position position="47"/>
    </location>
    <ligand>
        <name>ATP</name>
        <dbReference type="ChEBI" id="CHEBI:30616"/>
    </ligand>
</feature>
<evidence type="ECO:0000313" key="7">
    <source>
        <dbReference type="EMBL" id="MFD0868443.1"/>
    </source>
</evidence>
<accession>A0ABW3D803</accession>
<protein>
    <submittedName>
        <fullName evidence="7">Serine/threonine protein kinase</fullName>
    </submittedName>
</protein>
<dbReference type="EMBL" id="JBHTIU010000012">
    <property type="protein sequence ID" value="MFD0868443.1"/>
    <property type="molecule type" value="Genomic_DNA"/>
</dbReference>
<keyword evidence="7" id="KW-0723">Serine/threonine-protein kinase</keyword>
<organism evidence="7 8">
    <name type="scientific">Paenibacillus residui</name>
    <dbReference type="NCBI Taxonomy" id="629724"/>
    <lineage>
        <taxon>Bacteria</taxon>
        <taxon>Bacillati</taxon>
        <taxon>Bacillota</taxon>
        <taxon>Bacilli</taxon>
        <taxon>Bacillales</taxon>
        <taxon>Paenibacillaceae</taxon>
        <taxon>Paenibacillus</taxon>
    </lineage>
</organism>
<reference evidence="8" key="1">
    <citation type="journal article" date="2019" name="Int. J. Syst. Evol. Microbiol.">
        <title>The Global Catalogue of Microorganisms (GCM) 10K type strain sequencing project: providing services to taxonomists for standard genome sequencing and annotation.</title>
        <authorList>
            <consortium name="The Broad Institute Genomics Platform"/>
            <consortium name="The Broad Institute Genome Sequencing Center for Infectious Disease"/>
            <person name="Wu L."/>
            <person name="Ma J."/>
        </authorList>
    </citation>
    <scope>NUCLEOTIDE SEQUENCE [LARGE SCALE GENOMIC DNA]</scope>
    <source>
        <strain evidence="8">CCUG 57263</strain>
    </source>
</reference>
<dbReference type="PROSITE" id="PS00108">
    <property type="entry name" value="PROTEIN_KINASE_ST"/>
    <property type="match status" value="1"/>
</dbReference>
<keyword evidence="4 5" id="KW-0067">ATP-binding</keyword>
<dbReference type="Gene3D" id="3.40.50.300">
    <property type="entry name" value="P-loop containing nucleotide triphosphate hydrolases"/>
    <property type="match status" value="1"/>
</dbReference>
<dbReference type="PANTHER" id="PTHR43289">
    <property type="entry name" value="MITOGEN-ACTIVATED PROTEIN KINASE KINASE KINASE 20-RELATED"/>
    <property type="match status" value="1"/>
</dbReference>
<dbReference type="Pfam" id="PF00069">
    <property type="entry name" value="Pkinase"/>
    <property type="match status" value="1"/>
</dbReference>
<evidence type="ECO:0000256" key="5">
    <source>
        <dbReference type="PROSITE-ProRule" id="PRU10141"/>
    </source>
</evidence>
<evidence type="ECO:0000259" key="6">
    <source>
        <dbReference type="PROSITE" id="PS50011"/>
    </source>
</evidence>
<evidence type="ECO:0000256" key="4">
    <source>
        <dbReference type="ARBA" id="ARBA00022840"/>
    </source>
</evidence>
<keyword evidence="2 5" id="KW-0547">Nucleotide-binding</keyword>
<dbReference type="InterPro" id="IPR008271">
    <property type="entry name" value="Ser/Thr_kinase_AS"/>
</dbReference>
<evidence type="ECO:0000256" key="3">
    <source>
        <dbReference type="ARBA" id="ARBA00022777"/>
    </source>
</evidence>
<dbReference type="CDD" id="cd14014">
    <property type="entry name" value="STKc_PknB_like"/>
    <property type="match status" value="1"/>
</dbReference>
<dbReference type="PROSITE" id="PS00107">
    <property type="entry name" value="PROTEIN_KINASE_ATP"/>
    <property type="match status" value="1"/>
</dbReference>
<dbReference type="RefSeq" id="WP_379286412.1">
    <property type="nucleotide sequence ID" value="NZ_JBHTIU010000012.1"/>
</dbReference>
<dbReference type="InterPro" id="IPR017441">
    <property type="entry name" value="Protein_kinase_ATP_BS"/>
</dbReference>
<dbReference type="InterPro" id="IPR011009">
    <property type="entry name" value="Kinase-like_dom_sf"/>
</dbReference>
<evidence type="ECO:0000256" key="1">
    <source>
        <dbReference type="ARBA" id="ARBA00022679"/>
    </source>
</evidence>
<dbReference type="GO" id="GO:0004674">
    <property type="term" value="F:protein serine/threonine kinase activity"/>
    <property type="evidence" value="ECO:0007669"/>
    <property type="project" value="UniProtKB-KW"/>
</dbReference>
<dbReference type="PROSITE" id="PS50011">
    <property type="entry name" value="PROTEIN_KINASE_DOM"/>
    <property type="match status" value="1"/>
</dbReference>
<dbReference type="SMART" id="SM00220">
    <property type="entry name" value="S_TKc"/>
    <property type="match status" value="1"/>
</dbReference>
<dbReference type="PANTHER" id="PTHR43289:SF34">
    <property type="entry name" value="SERINE_THREONINE-PROTEIN KINASE YBDM-RELATED"/>
    <property type="match status" value="1"/>
</dbReference>
<dbReference type="Proteomes" id="UP001597120">
    <property type="component" value="Unassembled WGS sequence"/>
</dbReference>
<name>A0ABW3D803_9BACL</name>
<sequence length="542" mass="62254">MNTCEPMLTGQLLAGRYRILSVIGRGGMSNVYLAEDTKLPGKRWAVKESRKHSGHKKLFHEEAALLIRLDHPFLPKIVDFFPPNEEGLSYLVTDYIHGETLQQRFQRVGALPYNDVIKYAVQLCELFDYLHHFKPRPIIYRDLKPSNVMIDEQNNVRLIDFGIARKYNAERTADTIQLGTIGFAAPEQFLNRQTDERTDLYTLGAMMYYLLSGGRYYSIDARDRAVRELPKNLPASLTHVMFRLLADQPDERIQTALEVKRLLQEGMELPDNQRPMNGHSPGDKHPDKRKLVVIGGLYPGAGATFVAVSLARLLHDSKIPHALIEHSGNSPELHSLLFGERNAPPEYRYYTQQDFMTERSTGMRWQDGYTEWLPLPPERMSERVWTADHYFRLLYLLDYPAVLLDVSSQWGDPTVQEMCREADHVIIVADPYPSKLNMPQTQASLRFISGLSNKEVHWIANRDESFSGRREWLGTFPRQPVCLPAYAGKHLLDSHWKGRIAQDHPGILDSLRQHCGSLVSAICHPGDRSERKLGKWLVKWFK</sequence>
<keyword evidence="1" id="KW-0808">Transferase</keyword>
<dbReference type="Gene3D" id="1.10.510.10">
    <property type="entry name" value="Transferase(Phosphotransferase) domain 1"/>
    <property type="match status" value="1"/>
</dbReference>
<dbReference type="Gene3D" id="3.30.200.20">
    <property type="entry name" value="Phosphorylase Kinase, domain 1"/>
    <property type="match status" value="1"/>
</dbReference>
<dbReference type="InterPro" id="IPR000719">
    <property type="entry name" value="Prot_kinase_dom"/>
</dbReference>